<evidence type="ECO:0000313" key="2">
    <source>
        <dbReference type="Proteomes" id="UP001152795"/>
    </source>
</evidence>
<protein>
    <submittedName>
        <fullName evidence="1">Uncharacterized protein</fullName>
    </submittedName>
</protein>
<dbReference type="Proteomes" id="UP001152795">
    <property type="component" value="Unassembled WGS sequence"/>
</dbReference>
<sequence length="213" mass="23562">MDEYLKPFIHGVATLNKPHKEVLSNGSKHDLSGLQKLSGKHLEQATPFYVERPPGDSTDLVGGDKDSTSRPFAHSVPEGPYSTGGTETEAMAHFQDLQIPRLTSRSTNKEIQTRLFTQRYVFRTFSGQFDSKYTSNGALKVFHPRMGNDHTGPLDPAGHPGLPDRSCNSSSATVIIQCTKAFFDTRDRVLEQEVKELLMKQAIHPVQSPEPAA</sequence>
<comment type="caution">
    <text evidence="1">The sequence shown here is derived from an EMBL/GenBank/DDBJ whole genome shotgun (WGS) entry which is preliminary data.</text>
</comment>
<dbReference type="EMBL" id="CACRXK020011086">
    <property type="protein sequence ID" value="CAB4020706.1"/>
    <property type="molecule type" value="Genomic_DNA"/>
</dbReference>
<proteinExistence type="predicted"/>
<dbReference type="AlphaFoldDB" id="A0A7D9F047"/>
<keyword evidence="2" id="KW-1185">Reference proteome</keyword>
<name>A0A7D9F047_PARCT</name>
<organism evidence="1 2">
    <name type="scientific">Paramuricea clavata</name>
    <name type="common">Red gorgonian</name>
    <name type="synonym">Violescent sea-whip</name>
    <dbReference type="NCBI Taxonomy" id="317549"/>
    <lineage>
        <taxon>Eukaryota</taxon>
        <taxon>Metazoa</taxon>
        <taxon>Cnidaria</taxon>
        <taxon>Anthozoa</taxon>
        <taxon>Octocorallia</taxon>
        <taxon>Malacalcyonacea</taxon>
        <taxon>Plexauridae</taxon>
        <taxon>Paramuricea</taxon>
    </lineage>
</organism>
<gene>
    <name evidence="1" type="ORF">PACLA_8A022365</name>
</gene>
<accession>A0A7D9F047</accession>
<reference evidence="1" key="1">
    <citation type="submission" date="2020-04" db="EMBL/GenBank/DDBJ databases">
        <authorList>
            <person name="Alioto T."/>
            <person name="Alioto T."/>
            <person name="Gomez Garrido J."/>
        </authorList>
    </citation>
    <scope>NUCLEOTIDE SEQUENCE</scope>
    <source>
        <strain evidence="1">A484AB</strain>
    </source>
</reference>
<evidence type="ECO:0000313" key="1">
    <source>
        <dbReference type="EMBL" id="CAB4020706.1"/>
    </source>
</evidence>